<keyword evidence="5" id="KW-1185">Reference proteome</keyword>
<accession>A0ABS4GPT5</accession>
<proteinExistence type="predicted"/>
<dbReference type="EMBL" id="JAGGKT010000005">
    <property type="protein sequence ID" value="MBP1932274.1"/>
    <property type="molecule type" value="Genomic_DNA"/>
</dbReference>
<dbReference type="Pfam" id="PF07228">
    <property type="entry name" value="SpoIIE"/>
    <property type="match status" value="1"/>
</dbReference>
<dbReference type="SUPFAM" id="SSF55781">
    <property type="entry name" value="GAF domain-like"/>
    <property type="match status" value="1"/>
</dbReference>
<dbReference type="InterPro" id="IPR003018">
    <property type="entry name" value="GAF"/>
</dbReference>
<comment type="caution">
    <text evidence="4">The sequence shown here is derived from an EMBL/GenBank/DDBJ whole genome shotgun (WGS) entry which is preliminary data.</text>
</comment>
<dbReference type="Gene3D" id="3.30.450.40">
    <property type="match status" value="1"/>
</dbReference>
<dbReference type="PANTHER" id="PTHR43156:SF2">
    <property type="entry name" value="STAGE II SPORULATION PROTEIN E"/>
    <property type="match status" value="1"/>
</dbReference>
<reference evidence="4 5" key="1">
    <citation type="submission" date="2021-03" db="EMBL/GenBank/DDBJ databases">
        <title>Genomic Encyclopedia of Type Strains, Phase IV (KMG-IV): sequencing the most valuable type-strain genomes for metagenomic binning, comparative biology and taxonomic classification.</title>
        <authorList>
            <person name="Goeker M."/>
        </authorList>
    </citation>
    <scope>NUCLEOTIDE SEQUENCE [LARGE SCALE GENOMIC DNA]</scope>
    <source>
        <strain evidence="4 5">DSM 24738</strain>
    </source>
</reference>
<dbReference type="Pfam" id="PF01590">
    <property type="entry name" value="GAF"/>
    <property type="match status" value="1"/>
</dbReference>
<organism evidence="4 5">
    <name type="scientific">Ammoniphilus resinae</name>
    <dbReference type="NCBI Taxonomy" id="861532"/>
    <lineage>
        <taxon>Bacteria</taxon>
        <taxon>Bacillati</taxon>
        <taxon>Bacillota</taxon>
        <taxon>Bacilli</taxon>
        <taxon>Bacillales</taxon>
        <taxon>Paenibacillaceae</taxon>
        <taxon>Aneurinibacillus group</taxon>
        <taxon>Ammoniphilus</taxon>
    </lineage>
</organism>
<evidence type="ECO:0000313" key="5">
    <source>
        <dbReference type="Proteomes" id="UP001519343"/>
    </source>
</evidence>
<evidence type="ECO:0000259" key="3">
    <source>
        <dbReference type="SMART" id="SM00331"/>
    </source>
</evidence>
<dbReference type="RefSeq" id="WP_209810319.1">
    <property type="nucleotide sequence ID" value="NZ_JAGGKT010000005.1"/>
</dbReference>
<keyword evidence="1" id="KW-0378">Hydrolase</keyword>
<sequence length="459" mass="51204">MMYVLEILVFLLLIMMAIAFIFWKEWRRTVTLFNIGLELSSTIQRKDLLQIIMKTAAKTMNAEGSSIILVDEERDELYFEVAIGEKNEEIREIRLKIGEGIAGWVAKTGESILIPDAAKDPRWSNRVSTKVNVPTRNMICVPVITNGKTLGVLQVINKKGNKSFNQRDLRLLEMIASPTAISLENMFLYEALVESLETLRKTTAAKERMESELQIAQDIQRSFLPGSSLQMGGVELFACLFPAKVVGGDFYHFIPLDDKKLLICLGDVSDKGMPAALFMSGLMIWIQAKANSYHTPAEILQEINREVSSEDSTMFATIFLAILDVQTGQLCYCDGGHCTPYIIGNHGVRALEGIKNLPIGIFEDGGYGDQEVRLEPGDSLVLYTDGITEAENDQGQWFTTNRLFQVLEGCTASTPRVVTELLREEVLGFANGHPQSDDIAIMVANFDGIRANFHSKQKM</sequence>
<name>A0ABS4GPT5_9BACL</name>
<dbReference type="InterPro" id="IPR052016">
    <property type="entry name" value="Bact_Sigma-Reg"/>
</dbReference>
<dbReference type="Gene3D" id="3.60.40.10">
    <property type="entry name" value="PPM-type phosphatase domain"/>
    <property type="match status" value="1"/>
</dbReference>
<dbReference type="SMART" id="SM00065">
    <property type="entry name" value="GAF"/>
    <property type="match status" value="1"/>
</dbReference>
<dbReference type="SMART" id="SM00331">
    <property type="entry name" value="PP2C_SIG"/>
    <property type="match status" value="1"/>
</dbReference>
<protein>
    <submittedName>
        <fullName evidence="4">Serine phosphatase RsbU (Regulator of sigma subunit)/putative methionine-R-sulfoxide reductase with GAF domain</fullName>
    </submittedName>
</protein>
<evidence type="ECO:0000313" key="4">
    <source>
        <dbReference type="EMBL" id="MBP1932274.1"/>
    </source>
</evidence>
<dbReference type="PANTHER" id="PTHR43156">
    <property type="entry name" value="STAGE II SPORULATION PROTEIN E-RELATED"/>
    <property type="match status" value="1"/>
</dbReference>
<dbReference type="InterPro" id="IPR001932">
    <property type="entry name" value="PPM-type_phosphatase-like_dom"/>
</dbReference>
<gene>
    <name evidence="4" type="ORF">J2Z37_002275</name>
</gene>
<dbReference type="Proteomes" id="UP001519343">
    <property type="component" value="Unassembled WGS sequence"/>
</dbReference>
<feature type="domain" description="PPM-type phosphatase" evidence="3">
    <location>
        <begin position="231"/>
        <end position="446"/>
    </location>
</feature>
<dbReference type="InterPro" id="IPR029016">
    <property type="entry name" value="GAF-like_dom_sf"/>
</dbReference>
<feature type="domain" description="GAF" evidence="2">
    <location>
        <begin position="44"/>
        <end position="193"/>
    </location>
</feature>
<dbReference type="SUPFAM" id="SSF81606">
    <property type="entry name" value="PP2C-like"/>
    <property type="match status" value="1"/>
</dbReference>
<evidence type="ECO:0000259" key="2">
    <source>
        <dbReference type="SMART" id="SM00065"/>
    </source>
</evidence>
<evidence type="ECO:0000256" key="1">
    <source>
        <dbReference type="ARBA" id="ARBA00022801"/>
    </source>
</evidence>
<dbReference type="InterPro" id="IPR036457">
    <property type="entry name" value="PPM-type-like_dom_sf"/>
</dbReference>